<dbReference type="InterPro" id="IPR006121">
    <property type="entry name" value="HMA_dom"/>
</dbReference>
<protein>
    <recommendedName>
        <fullName evidence="3">Copper chaperone CopZ</fullName>
    </recommendedName>
</protein>
<dbReference type="GO" id="GO:0046872">
    <property type="term" value="F:metal ion binding"/>
    <property type="evidence" value="ECO:0007669"/>
    <property type="project" value="InterPro"/>
</dbReference>
<keyword evidence="2" id="KW-1185">Reference proteome</keyword>
<dbReference type="AlphaFoldDB" id="A0A317MY40"/>
<dbReference type="EMBL" id="QGTJ01000002">
    <property type="protein sequence ID" value="PWV64619.1"/>
    <property type="molecule type" value="Genomic_DNA"/>
</dbReference>
<sequence length="68" mass="7453">MPSTTLVTQGLDDAEHRRLLLNAVQDLPGIDHVVVDAEHGEINIEHGRLLSAEDIVQALREAGFIVDE</sequence>
<dbReference type="SUPFAM" id="SSF55008">
    <property type="entry name" value="HMA, heavy metal-associated domain"/>
    <property type="match status" value="1"/>
</dbReference>
<organism evidence="1 2">
    <name type="scientific">Plasticicumulans acidivorans</name>
    <dbReference type="NCBI Taxonomy" id="886464"/>
    <lineage>
        <taxon>Bacteria</taxon>
        <taxon>Pseudomonadati</taxon>
        <taxon>Pseudomonadota</taxon>
        <taxon>Gammaproteobacteria</taxon>
        <taxon>Candidatus Competibacteraceae</taxon>
        <taxon>Plasticicumulans</taxon>
    </lineage>
</organism>
<dbReference type="CDD" id="cd00371">
    <property type="entry name" value="HMA"/>
    <property type="match status" value="1"/>
</dbReference>
<comment type="caution">
    <text evidence="1">The sequence shown here is derived from an EMBL/GenBank/DDBJ whole genome shotgun (WGS) entry which is preliminary data.</text>
</comment>
<reference evidence="1 2" key="1">
    <citation type="submission" date="2018-05" db="EMBL/GenBank/DDBJ databases">
        <title>Genomic Encyclopedia of Type Strains, Phase IV (KMG-IV): sequencing the most valuable type-strain genomes for metagenomic binning, comparative biology and taxonomic classification.</title>
        <authorList>
            <person name="Goeker M."/>
        </authorList>
    </citation>
    <scope>NUCLEOTIDE SEQUENCE [LARGE SCALE GENOMIC DNA]</scope>
    <source>
        <strain evidence="1 2">DSM 23606</strain>
    </source>
</reference>
<evidence type="ECO:0000313" key="2">
    <source>
        <dbReference type="Proteomes" id="UP000246569"/>
    </source>
</evidence>
<evidence type="ECO:0008006" key="3">
    <source>
        <dbReference type="Google" id="ProtNLM"/>
    </source>
</evidence>
<dbReference type="InterPro" id="IPR036163">
    <property type="entry name" value="HMA_dom_sf"/>
</dbReference>
<proteinExistence type="predicted"/>
<gene>
    <name evidence="1" type="ORF">C7443_102269</name>
</gene>
<dbReference type="RefSeq" id="WP_110017262.1">
    <property type="nucleotide sequence ID" value="NZ_QGTJ01000002.1"/>
</dbReference>
<accession>A0A317MY40</accession>
<dbReference type="Gene3D" id="3.30.70.100">
    <property type="match status" value="1"/>
</dbReference>
<dbReference type="Proteomes" id="UP000246569">
    <property type="component" value="Unassembled WGS sequence"/>
</dbReference>
<evidence type="ECO:0000313" key="1">
    <source>
        <dbReference type="EMBL" id="PWV64619.1"/>
    </source>
</evidence>
<name>A0A317MY40_9GAMM</name>